<evidence type="ECO:0000313" key="1">
    <source>
        <dbReference type="EMBL" id="QDY67482.1"/>
    </source>
</evidence>
<evidence type="ECO:0008006" key="3">
    <source>
        <dbReference type="Google" id="ProtNLM"/>
    </source>
</evidence>
<accession>A0ABX5YCU0</accession>
<dbReference type="EMBL" id="CP042260">
    <property type="protein sequence ID" value="QDY67482.1"/>
    <property type="molecule type" value="Genomic_DNA"/>
</dbReference>
<dbReference type="Proteomes" id="UP000320717">
    <property type="component" value="Chromosome"/>
</dbReference>
<protein>
    <recommendedName>
        <fullName evidence="3">Isochorismatase family protein</fullName>
    </recommendedName>
</protein>
<reference evidence="1 2" key="1">
    <citation type="submission" date="2019-07" db="EMBL/GenBank/DDBJ databases">
        <title>Complete Genome Sequence of drought tolerant Plant Growth-Promoting Rhizobacterium Glutamicibacter halophytocola DR408.</title>
        <authorList>
            <person name="Nishu S.D."/>
            <person name="Lee T.K."/>
        </authorList>
    </citation>
    <scope>NUCLEOTIDE SEQUENCE [LARGE SCALE GENOMIC DNA]</scope>
    <source>
        <strain evidence="1 2">DR408</strain>
    </source>
</reference>
<dbReference type="RefSeq" id="WP_146277771.1">
    <property type="nucleotide sequence ID" value="NZ_CP042260.1"/>
</dbReference>
<proteinExistence type="predicted"/>
<organism evidence="1 2">
    <name type="scientific">Glutamicibacter halophytocola</name>
    <dbReference type="NCBI Taxonomy" id="1933880"/>
    <lineage>
        <taxon>Bacteria</taxon>
        <taxon>Bacillati</taxon>
        <taxon>Actinomycetota</taxon>
        <taxon>Actinomycetes</taxon>
        <taxon>Micrococcales</taxon>
        <taxon>Micrococcaceae</taxon>
        <taxon>Glutamicibacter</taxon>
    </lineage>
</organism>
<gene>
    <name evidence="1" type="ORF">FQA45_14860</name>
</gene>
<sequence>MMVTEAMQDGGCSGSCISHDLLVDQGRTHEIFTALALFDCIKSVSRAISFFPKTATKNTR</sequence>
<name>A0ABX5YCU0_9MICC</name>
<keyword evidence="2" id="KW-1185">Reference proteome</keyword>
<evidence type="ECO:0000313" key="2">
    <source>
        <dbReference type="Proteomes" id="UP000320717"/>
    </source>
</evidence>